<organism evidence="8 9">
    <name type="scientific">Artemisia annua</name>
    <name type="common">Sweet wormwood</name>
    <dbReference type="NCBI Taxonomy" id="35608"/>
    <lineage>
        <taxon>Eukaryota</taxon>
        <taxon>Viridiplantae</taxon>
        <taxon>Streptophyta</taxon>
        <taxon>Embryophyta</taxon>
        <taxon>Tracheophyta</taxon>
        <taxon>Spermatophyta</taxon>
        <taxon>Magnoliopsida</taxon>
        <taxon>eudicotyledons</taxon>
        <taxon>Gunneridae</taxon>
        <taxon>Pentapetalae</taxon>
        <taxon>asterids</taxon>
        <taxon>campanulids</taxon>
        <taxon>Asterales</taxon>
        <taxon>Asteraceae</taxon>
        <taxon>Asteroideae</taxon>
        <taxon>Anthemideae</taxon>
        <taxon>Artemisiinae</taxon>
        <taxon>Artemisia</taxon>
    </lineage>
</organism>
<feature type="transmembrane region" description="Helical" evidence="6">
    <location>
        <begin position="112"/>
        <end position="135"/>
    </location>
</feature>
<reference evidence="8 9" key="1">
    <citation type="journal article" date="2018" name="Mol. Plant">
        <title>The genome of Artemisia annua provides insight into the evolution of Asteraceae family and artemisinin biosynthesis.</title>
        <authorList>
            <person name="Shen Q."/>
            <person name="Zhang L."/>
            <person name="Liao Z."/>
            <person name="Wang S."/>
            <person name="Yan T."/>
            <person name="Shi P."/>
            <person name="Liu M."/>
            <person name="Fu X."/>
            <person name="Pan Q."/>
            <person name="Wang Y."/>
            <person name="Lv Z."/>
            <person name="Lu X."/>
            <person name="Zhang F."/>
            <person name="Jiang W."/>
            <person name="Ma Y."/>
            <person name="Chen M."/>
            <person name="Hao X."/>
            <person name="Li L."/>
            <person name="Tang Y."/>
            <person name="Lv G."/>
            <person name="Zhou Y."/>
            <person name="Sun X."/>
            <person name="Brodelius P.E."/>
            <person name="Rose J.K.C."/>
            <person name="Tang K."/>
        </authorList>
    </citation>
    <scope>NUCLEOTIDE SEQUENCE [LARGE SCALE GENOMIC DNA]</scope>
    <source>
        <strain evidence="9">cv. Huhao1</strain>
        <tissue evidence="8">Leaf</tissue>
    </source>
</reference>
<dbReference type="Proteomes" id="UP000245207">
    <property type="component" value="Unassembled WGS sequence"/>
</dbReference>
<dbReference type="OrthoDB" id="434393at2759"/>
<evidence type="ECO:0000313" key="8">
    <source>
        <dbReference type="EMBL" id="PWA69167.1"/>
    </source>
</evidence>
<keyword evidence="5 6" id="KW-0472">Membrane</keyword>
<evidence type="ECO:0000256" key="3">
    <source>
        <dbReference type="ARBA" id="ARBA00022692"/>
    </source>
</evidence>
<comment type="subcellular location">
    <subcellularLocation>
        <location evidence="1">Membrane</location>
        <topology evidence="1">Multi-pass membrane protein</topology>
    </subcellularLocation>
</comment>
<feature type="signal peptide" evidence="7">
    <location>
        <begin position="1"/>
        <end position="19"/>
    </location>
</feature>
<dbReference type="EMBL" id="PKPP01003494">
    <property type="protein sequence ID" value="PWA69167.1"/>
    <property type="molecule type" value="Genomic_DNA"/>
</dbReference>
<evidence type="ECO:0000256" key="7">
    <source>
        <dbReference type="SAM" id="SignalP"/>
    </source>
</evidence>
<evidence type="ECO:0000256" key="4">
    <source>
        <dbReference type="ARBA" id="ARBA00022989"/>
    </source>
</evidence>
<comment type="caution">
    <text evidence="8">The sequence shown here is derived from an EMBL/GenBank/DDBJ whole genome shotgun (WGS) entry which is preliminary data.</text>
</comment>
<accession>A0A2U1N6S0</accession>
<dbReference type="SMART" id="SM01398">
    <property type="entry name" value="Cornichon"/>
    <property type="match status" value="1"/>
</dbReference>
<evidence type="ECO:0000256" key="1">
    <source>
        <dbReference type="ARBA" id="ARBA00004141"/>
    </source>
</evidence>
<evidence type="ECO:0000256" key="5">
    <source>
        <dbReference type="ARBA" id="ARBA00023136"/>
    </source>
</evidence>
<evidence type="ECO:0000256" key="2">
    <source>
        <dbReference type="ARBA" id="ARBA00010095"/>
    </source>
</evidence>
<protein>
    <submittedName>
        <fullName evidence="8">Cornichon family protein</fullName>
    </submittedName>
</protein>
<sequence>MEWVLWTILFCINLGLVFSSVLQITCLSDLEQDYLNPYDTSSRINAVVIPEMVAHGVWCALFLVTGHWFMFLFTLPITIYNAMLYSKRRHLIDVTEVFRSLDAEKKFRLVKFAFYLLMLVLVLIGLVIAGVNHLINDDEERVPRYGIF</sequence>
<proteinExistence type="inferred from homology"/>
<dbReference type="Pfam" id="PF03311">
    <property type="entry name" value="Cornichon"/>
    <property type="match status" value="1"/>
</dbReference>
<feature type="chain" id="PRO_5015526496" evidence="7">
    <location>
        <begin position="20"/>
        <end position="148"/>
    </location>
</feature>
<evidence type="ECO:0000256" key="6">
    <source>
        <dbReference type="SAM" id="Phobius"/>
    </source>
</evidence>
<evidence type="ECO:0000313" key="9">
    <source>
        <dbReference type="Proteomes" id="UP000245207"/>
    </source>
</evidence>
<dbReference type="AlphaFoldDB" id="A0A2U1N6S0"/>
<feature type="transmembrane region" description="Helical" evidence="6">
    <location>
        <begin position="55"/>
        <end position="80"/>
    </location>
</feature>
<comment type="similarity">
    <text evidence="2">Belongs to the cornichon family.</text>
</comment>
<keyword evidence="9" id="KW-1185">Reference proteome</keyword>
<gene>
    <name evidence="8" type="ORF">CTI12_AA300920</name>
</gene>
<keyword evidence="7" id="KW-0732">Signal</keyword>
<dbReference type="GO" id="GO:0016020">
    <property type="term" value="C:membrane"/>
    <property type="evidence" value="ECO:0007669"/>
    <property type="project" value="UniProtKB-SubCell"/>
</dbReference>
<dbReference type="InterPro" id="IPR003377">
    <property type="entry name" value="Cornichon"/>
</dbReference>
<keyword evidence="4 6" id="KW-1133">Transmembrane helix</keyword>
<keyword evidence="3 6" id="KW-0812">Transmembrane</keyword>
<dbReference type="PANTHER" id="PTHR12290">
    <property type="entry name" value="CORNICHON-RELATED"/>
    <property type="match status" value="1"/>
</dbReference>
<dbReference type="STRING" id="35608.A0A2U1N6S0"/>
<name>A0A2U1N6S0_ARTAN</name>
<dbReference type="GO" id="GO:0016192">
    <property type="term" value="P:vesicle-mediated transport"/>
    <property type="evidence" value="ECO:0007669"/>
    <property type="project" value="InterPro"/>
</dbReference>